<dbReference type="InterPro" id="IPR020557">
    <property type="entry name" value="Fumarate_lyase_CS"/>
</dbReference>
<dbReference type="Pfam" id="PF10397">
    <property type="entry name" value="ADSL_C"/>
    <property type="match status" value="1"/>
</dbReference>
<evidence type="ECO:0000259" key="2">
    <source>
        <dbReference type="SMART" id="SM00998"/>
    </source>
</evidence>
<dbReference type="CDD" id="cd01597">
    <property type="entry name" value="pCLME"/>
    <property type="match status" value="1"/>
</dbReference>
<gene>
    <name evidence="3" type="ORF">RSO01_56020</name>
</gene>
<dbReference type="GO" id="GO:0004018">
    <property type="term" value="F:N6-(1,2-dicarboxyethyl)AMP AMP-lyase (fumarate-forming) activity"/>
    <property type="evidence" value="ECO:0007669"/>
    <property type="project" value="TreeGrafter"/>
</dbReference>
<dbReference type="InterPro" id="IPR019468">
    <property type="entry name" value="AdenyloSucc_lyase_C"/>
</dbReference>
<dbReference type="InterPro" id="IPR008948">
    <property type="entry name" value="L-Aspartase-like"/>
</dbReference>
<dbReference type="PANTHER" id="PTHR43172:SF1">
    <property type="entry name" value="ADENYLOSUCCINATE LYASE"/>
    <property type="match status" value="1"/>
</dbReference>
<reference evidence="3 4" key="1">
    <citation type="submission" date="2019-07" db="EMBL/GenBank/DDBJ databases">
        <title>Whole genome shotgun sequence of Reyranella soli NBRC 108950.</title>
        <authorList>
            <person name="Hosoyama A."/>
            <person name="Uohara A."/>
            <person name="Ohji S."/>
            <person name="Ichikawa N."/>
        </authorList>
    </citation>
    <scope>NUCLEOTIDE SEQUENCE [LARGE SCALE GENOMIC DNA]</scope>
    <source>
        <strain evidence="3 4">NBRC 108950</strain>
    </source>
</reference>
<comment type="caution">
    <text evidence="3">The sequence shown here is derived from an EMBL/GenBank/DDBJ whole genome shotgun (WGS) entry which is preliminary data.</text>
</comment>
<proteinExistence type="predicted"/>
<dbReference type="InterPro" id="IPR000362">
    <property type="entry name" value="Fumarate_lyase_fam"/>
</dbReference>
<dbReference type="PANTHER" id="PTHR43172">
    <property type="entry name" value="ADENYLOSUCCINATE LYASE"/>
    <property type="match status" value="1"/>
</dbReference>
<organism evidence="3 4">
    <name type="scientific">Reyranella soli</name>
    <dbReference type="NCBI Taxonomy" id="1230389"/>
    <lineage>
        <taxon>Bacteria</taxon>
        <taxon>Pseudomonadati</taxon>
        <taxon>Pseudomonadota</taxon>
        <taxon>Alphaproteobacteria</taxon>
        <taxon>Hyphomicrobiales</taxon>
        <taxon>Reyranellaceae</taxon>
        <taxon>Reyranella</taxon>
    </lineage>
</organism>
<dbReference type="AlphaFoldDB" id="A0A512NHP1"/>
<dbReference type="RefSeq" id="WP_147153671.1">
    <property type="nucleotide sequence ID" value="NZ_BKAJ01000100.1"/>
</dbReference>
<dbReference type="Gene3D" id="1.20.200.10">
    <property type="entry name" value="Fumarase/aspartase (Central domain)"/>
    <property type="match status" value="1"/>
</dbReference>
<dbReference type="Pfam" id="PF00206">
    <property type="entry name" value="Lyase_1"/>
    <property type="match status" value="1"/>
</dbReference>
<evidence type="ECO:0000313" key="4">
    <source>
        <dbReference type="Proteomes" id="UP000321058"/>
    </source>
</evidence>
<dbReference type="Gene3D" id="1.10.40.30">
    <property type="entry name" value="Fumarase/aspartase (C-terminal domain)"/>
    <property type="match status" value="1"/>
</dbReference>
<evidence type="ECO:0000256" key="1">
    <source>
        <dbReference type="ARBA" id="ARBA00023239"/>
    </source>
</evidence>
<dbReference type="PROSITE" id="PS00163">
    <property type="entry name" value="FUMARATE_LYASES"/>
    <property type="match status" value="1"/>
</dbReference>
<dbReference type="SUPFAM" id="SSF48557">
    <property type="entry name" value="L-aspartase-like"/>
    <property type="match status" value="1"/>
</dbReference>
<dbReference type="GO" id="GO:0005829">
    <property type="term" value="C:cytosol"/>
    <property type="evidence" value="ECO:0007669"/>
    <property type="project" value="TreeGrafter"/>
</dbReference>
<sequence>MTATSDTLPTATRVSDPGMRALYRMENRWQAWLDVEAALARAQAELGIIPAEAAKAIAAKARLELMDRTRIDEGFARTGHTLVPLVWELGRVVGEPHGGWVHWGATTQNITQTGDLLVLRQAHAIILRQIGEILAAMADLAERTADMPMAGRTHGQHAVPATFGYKVAVWIDELLRHVERLQQAAPRLFVAMLGGGAGTFASLGKQGPPVQAGIGRQLGFGTMTVPSRALGDHLAENICILGLLAATCGKIGREVYTLMKTEFGEVEEPVPPGTVGSSTMPQKRNPKLCQDVIAAAAEVRSLVPLALEAMTTEHEADRTTSLMMDSAESRACIATGDMLARLCEIMRGLSVDPKRMRANLDLGGGLIMAEAVMLDLGIAIGRQHAHDVVYDAAQAAFVEGKSFSELLAADNRLTAHMDKNAITKLLDPTAYTGLCADMAREGVTRARDTAATLVKSV</sequence>
<evidence type="ECO:0000313" key="3">
    <source>
        <dbReference type="EMBL" id="GEP58436.1"/>
    </source>
</evidence>
<keyword evidence="4" id="KW-1185">Reference proteome</keyword>
<accession>A0A512NHP1</accession>
<dbReference type="PRINTS" id="PR00149">
    <property type="entry name" value="FUMRATELYASE"/>
</dbReference>
<protein>
    <submittedName>
        <fullName evidence="3">Adenylosuccinate lyase</fullName>
    </submittedName>
</protein>
<dbReference type="Proteomes" id="UP000321058">
    <property type="component" value="Unassembled WGS sequence"/>
</dbReference>
<dbReference type="EMBL" id="BKAJ01000100">
    <property type="protein sequence ID" value="GEP58436.1"/>
    <property type="molecule type" value="Genomic_DNA"/>
</dbReference>
<dbReference type="SMART" id="SM00998">
    <property type="entry name" value="ADSL_C"/>
    <property type="match status" value="1"/>
</dbReference>
<dbReference type="OrthoDB" id="9768878at2"/>
<name>A0A512NHP1_9HYPH</name>
<feature type="domain" description="Adenylosuccinate lyase C-terminal" evidence="2">
    <location>
        <begin position="364"/>
        <end position="443"/>
    </location>
</feature>
<dbReference type="GO" id="GO:0044208">
    <property type="term" value="P:'de novo' AMP biosynthetic process"/>
    <property type="evidence" value="ECO:0007669"/>
    <property type="project" value="TreeGrafter"/>
</dbReference>
<dbReference type="GO" id="GO:0070626">
    <property type="term" value="F:(S)-2-(5-amino-1-(5-phospho-D-ribosyl)imidazole-4-carboxamido) succinate lyase (fumarate-forming) activity"/>
    <property type="evidence" value="ECO:0007669"/>
    <property type="project" value="TreeGrafter"/>
</dbReference>
<dbReference type="PRINTS" id="PR00145">
    <property type="entry name" value="ARGSUCLYASE"/>
</dbReference>
<keyword evidence="1 3" id="KW-0456">Lyase</keyword>
<dbReference type="InterPro" id="IPR022761">
    <property type="entry name" value="Fumarate_lyase_N"/>
</dbReference>